<protein>
    <submittedName>
        <fullName evidence="3">Sugar phosphate isomerase/epimerase</fullName>
    </submittedName>
</protein>
<evidence type="ECO:0000313" key="3">
    <source>
        <dbReference type="EMBL" id="MDO1444991.1"/>
    </source>
</evidence>
<dbReference type="Pfam" id="PF01261">
    <property type="entry name" value="AP_endonuc_2"/>
    <property type="match status" value="1"/>
</dbReference>
<reference evidence="3" key="1">
    <citation type="submission" date="2023-07" db="EMBL/GenBank/DDBJ databases">
        <title>The genome sequence of Rhodocytophaga aerolata KACC 12507.</title>
        <authorList>
            <person name="Zhang X."/>
        </authorList>
    </citation>
    <scope>NUCLEOTIDE SEQUENCE</scope>
    <source>
        <strain evidence="3">KACC 12507</strain>
    </source>
</reference>
<dbReference type="InterPro" id="IPR036237">
    <property type="entry name" value="Xyl_isomerase-like_sf"/>
</dbReference>
<dbReference type="RefSeq" id="WP_302035791.1">
    <property type="nucleotide sequence ID" value="NZ_JBHSMY010000003.1"/>
</dbReference>
<sequence length="311" mass="34825">MLQNRRMFVKAIANLAVASFIGSHPAVAAKAAKPLAIACNQYPWFTFLQRQGRNWSADLDNSLREFTQSGLTGYEPIIEAAKDISLLAPLLKKYNLQMRSLYVNSVLHKPEEIEKSIYSVVAIAEAATAVGTQIIVTNPSPIRWGGPEDKDDKQLELQAAALGKLGKELRKRDILLAYHTHDPEMRNAAREFHHMMLHTDPKDVSLCLDAHWIYRGSGNSQVALFDIVRLYGKRISELHLRQSKAGIWTEVFGEGDIDYKRLVKALQTLKVRPHVVLEQAVEKGSPNTLTAIEAHRQSLTYANDLFAGFAN</sequence>
<proteinExistence type="predicted"/>
<evidence type="ECO:0000259" key="2">
    <source>
        <dbReference type="Pfam" id="PF01261"/>
    </source>
</evidence>
<dbReference type="PROSITE" id="PS51318">
    <property type="entry name" value="TAT"/>
    <property type="match status" value="1"/>
</dbReference>
<dbReference type="InterPro" id="IPR050312">
    <property type="entry name" value="IolE/XylAMocC-like"/>
</dbReference>
<dbReference type="InterPro" id="IPR013022">
    <property type="entry name" value="Xyl_isomerase-like_TIM-brl"/>
</dbReference>
<organism evidence="3 4">
    <name type="scientific">Rhodocytophaga aerolata</name>
    <dbReference type="NCBI Taxonomy" id="455078"/>
    <lineage>
        <taxon>Bacteria</taxon>
        <taxon>Pseudomonadati</taxon>
        <taxon>Bacteroidota</taxon>
        <taxon>Cytophagia</taxon>
        <taxon>Cytophagales</taxon>
        <taxon>Rhodocytophagaceae</taxon>
        <taxon>Rhodocytophaga</taxon>
    </lineage>
</organism>
<keyword evidence="3" id="KW-0413">Isomerase</keyword>
<dbReference type="GO" id="GO:0016853">
    <property type="term" value="F:isomerase activity"/>
    <property type="evidence" value="ECO:0007669"/>
    <property type="project" value="UniProtKB-KW"/>
</dbReference>
<dbReference type="Gene3D" id="3.20.20.150">
    <property type="entry name" value="Divalent-metal-dependent TIM barrel enzymes"/>
    <property type="match status" value="1"/>
</dbReference>
<comment type="caution">
    <text evidence="3">The sequence shown here is derived from an EMBL/GenBank/DDBJ whole genome shotgun (WGS) entry which is preliminary data.</text>
</comment>
<evidence type="ECO:0000256" key="1">
    <source>
        <dbReference type="SAM" id="SignalP"/>
    </source>
</evidence>
<name>A0ABT8QYS0_9BACT</name>
<dbReference type="EMBL" id="JAUKPO010000001">
    <property type="protein sequence ID" value="MDO1444991.1"/>
    <property type="molecule type" value="Genomic_DNA"/>
</dbReference>
<feature type="domain" description="Xylose isomerase-like TIM barrel" evidence="2">
    <location>
        <begin position="81"/>
        <end position="286"/>
    </location>
</feature>
<accession>A0ABT8QYS0</accession>
<keyword evidence="4" id="KW-1185">Reference proteome</keyword>
<feature type="chain" id="PRO_5046823808" evidence="1">
    <location>
        <begin position="29"/>
        <end position="311"/>
    </location>
</feature>
<evidence type="ECO:0000313" key="4">
    <source>
        <dbReference type="Proteomes" id="UP001168528"/>
    </source>
</evidence>
<feature type="signal peptide" evidence="1">
    <location>
        <begin position="1"/>
        <end position="28"/>
    </location>
</feature>
<dbReference type="PANTHER" id="PTHR12110:SF41">
    <property type="entry name" value="INOSOSE DEHYDRATASE"/>
    <property type="match status" value="1"/>
</dbReference>
<dbReference type="PANTHER" id="PTHR12110">
    <property type="entry name" value="HYDROXYPYRUVATE ISOMERASE"/>
    <property type="match status" value="1"/>
</dbReference>
<dbReference type="InterPro" id="IPR006311">
    <property type="entry name" value="TAT_signal"/>
</dbReference>
<keyword evidence="1" id="KW-0732">Signal</keyword>
<dbReference type="SUPFAM" id="SSF51658">
    <property type="entry name" value="Xylose isomerase-like"/>
    <property type="match status" value="1"/>
</dbReference>
<gene>
    <name evidence="3" type="ORF">Q0590_01950</name>
</gene>
<dbReference type="Proteomes" id="UP001168528">
    <property type="component" value="Unassembled WGS sequence"/>
</dbReference>